<accession>A0A6J8D5R5</accession>
<feature type="compositionally biased region" description="Polar residues" evidence="1">
    <location>
        <begin position="1"/>
        <end position="12"/>
    </location>
</feature>
<protein>
    <recommendedName>
        <fullName evidence="4">Endonuclease/exonuclease/phosphatase domain-containing protein</fullName>
    </recommendedName>
</protein>
<dbReference type="Proteomes" id="UP000507470">
    <property type="component" value="Unassembled WGS sequence"/>
</dbReference>
<feature type="compositionally biased region" description="Polar residues" evidence="1">
    <location>
        <begin position="40"/>
        <end position="52"/>
    </location>
</feature>
<sequence length="292" mass="33911">MSENDPSQSKVNDSVRKWKKKASSKNRMSTPYDKSHLKQTRTTNGSDNGDFNTSLGAFDRGGKTNHKEDKAVCALKWIINDNVLCDVYRKRNPDVSVFQEKKIVENNLRQSRIDFHLISLGLKPFVKNIYHTDSSFSDHSFVSMVLDFRTVATGPGLWILNNLLLDHDIFVENIKKIIHEEVYSDFYFSSPLTWYDNLKSIVLSDSPRCIVRINKKIKNRDYYRIQNRLQEMSAKEDNGVCINMNQYEDLNSKLAEIEKIKCKCAILRSNAFWSVYGDKNTAYSLQLEKQRQ</sequence>
<keyword evidence="3" id="KW-1185">Reference proteome</keyword>
<evidence type="ECO:0000313" key="3">
    <source>
        <dbReference type="Proteomes" id="UP000507470"/>
    </source>
</evidence>
<evidence type="ECO:0000313" key="2">
    <source>
        <dbReference type="EMBL" id="CAC5404068.1"/>
    </source>
</evidence>
<reference evidence="2 3" key="1">
    <citation type="submission" date="2020-06" db="EMBL/GenBank/DDBJ databases">
        <authorList>
            <person name="Li R."/>
            <person name="Bekaert M."/>
        </authorList>
    </citation>
    <scope>NUCLEOTIDE SEQUENCE [LARGE SCALE GENOMIC DNA]</scope>
    <source>
        <strain evidence="3">wild</strain>
    </source>
</reference>
<proteinExistence type="predicted"/>
<gene>
    <name evidence="2" type="ORF">MCOR_37893</name>
</gene>
<name>A0A6J8D5R5_MYTCO</name>
<dbReference type="Gene3D" id="3.60.10.10">
    <property type="entry name" value="Endonuclease/exonuclease/phosphatase"/>
    <property type="match status" value="1"/>
</dbReference>
<dbReference type="InterPro" id="IPR036691">
    <property type="entry name" value="Endo/exonu/phosph_ase_sf"/>
</dbReference>
<dbReference type="SUPFAM" id="SSF56219">
    <property type="entry name" value="DNase I-like"/>
    <property type="match status" value="1"/>
</dbReference>
<evidence type="ECO:0008006" key="4">
    <source>
        <dbReference type="Google" id="ProtNLM"/>
    </source>
</evidence>
<feature type="region of interest" description="Disordered" evidence="1">
    <location>
        <begin position="1"/>
        <end position="52"/>
    </location>
</feature>
<organism evidence="2 3">
    <name type="scientific">Mytilus coruscus</name>
    <name type="common">Sea mussel</name>
    <dbReference type="NCBI Taxonomy" id="42192"/>
    <lineage>
        <taxon>Eukaryota</taxon>
        <taxon>Metazoa</taxon>
        <taxon>Spiralia</taxon>
        <taxon>Lophotrochozoa</taxon>
        <taxon>Mollusca</taxon>
        <taxon>Bivalvia</taxon>
        <taxon>Autobranchia</taxon>
        <taxon>Pteriomorphia</taxon>
        <taxon>Mytilida</taxon>
        <taxon>Mytiloidea</taxon>
        <taxon>Mytilidae</taxon>
        <taxon>Mytilinae</taxon>
        <taxon>Mytilus</taxon>
    </lineage>
</organism>
<dbReference type="EMBL" id="CACVKT020006897">
    <property type="protein sequence ID" value="CAC5404068.1"/>
    <property type="molecule type" value="Genomic_DNA"/>
</dbReference>
<dbReference type="AlphaFoldDB" id="A0A6J8D5R5"/>
<dbReference type="OrthoDB" id="8920715at2759"/>
<evidence type="ECO:0000256" key="1">
    <source>
        <dbReference type="SAM" id="MobiDB-lite"/>
    </source>
</evidence>